<keyword evidence="2" id="KW-1185">Reference proteome</keyword>
<evidence type="ECO:0000313" key="2">
    <source>
        <dbReference type="Proteomes" id="UP001324427"/>
    </source>
</evidence>
<gene>
    <name evidence="1" type="ORF">LTR36_001281</name>
</gene>
<accession>A0AAV9JNT4</accession>
<name>A0AAV9JNT4_9PEZI</name>
<dbReference type="AlphaFoldDB" id="A0AAV9JNT4"/>
<evidence type="ECO:0008006" key="3">
    <source>
        <dbReference type="Google" id="ProtNLM"/>
    </source>
</evidence>
<dbReference type="Proteomes" id="UP001324427">
    <property type="component" value="Unassembled WGS sequence"/>
</dbReference>
<protein>
    <recommendedName>
        <fullName evidence="3">Beta-lactamase-related domain-containing protein</fullName>
    </recommendedName>
</protein>
<comment type="caution">
    <text evidence="1">The sequence shown here is derived from an EMBL/GenBank/DDBJ whole genome shotgun (WGS) entry which is preliminary data.</text>
</comment>
<dbReference type="EMBL" id="JAVFHQ010000012">
    <property type="protein sequence ID" value="KAK4547060.1"/>
    <property type="molecule type" value="Genomic_DNA"/>
</dbReference>
<reference evidence="1 2" key="1">
    <citation type="submission" date="2021-11" db="EMBL/GenBank/DDBJ databases">
        <title>Black yeast isolated from Biological Soil Crust.</title>
        <authorList>
            <person name="Kurbessoian T."/>
        </authorList>
    </citation>
    <scope>NUCLEOTIDE SEQUENCE [LARGE SCALE GENOMIC DNA]</scope>
    <source>
        <strain evidence="1 2">CCFEE 5522</strain>
    </source>
</reference>
<organism evidence="1 2">
    <name type="scientific">Oleoguttula mirabilis</name>
    <dbReference type="NCBI Taxonomy" id="1507867"/>
    <lineage>
        <taxon>Eukaryota</taxon>
        <taxon>Fungi</taxon>
        <taxon>Dikarya</taxon>
        <taxon>Ascomycota</taxon>
        <taxon>Pezizomycotina</taxon>
        <taxon>Dothideomycetes</taxon>
        <taxon>Dothideomycetidae</taxon>
        <taxon>Mycosphaerellales</taxon>
        <taxon>Teratosphaeriaceae</taxon>
        <taxon>Oleoguttula</taxon>
    </lineage>
</organism>
<proteinExistence type="predicted"/>
<sequence length="81" mass="9199">MTKFPGLFGAIASESYGEASCANPFYGNAAFLDAVATWTKPTFNVWSMILEQAILDKMGMMEQYPHFRYDGELEKIYTRID</sequence>
<evidence type="ECO:0000313" key="1">
    <source>
        <dbReference type="EMBL" id="KAK4547060.1"/>
    </source>
</evidence>